<feature type="transmembrane region" description="Helical" evidence="1">
    <location>
        <begin position="12"/>
        <end position="32"/>
    </location>
</feature>
<dbReference type="Pfam" id="PF14271">
    <property type="entry name" value="DUF4359"/>
    <property type="match status" value="1"/>
</dbReference>
<reference evidence="3" key="1">
    <citation type="journal article" date="2013" name="Proc. Natl. Acad. Sci. U.S.A.">
        <title>Improving the coverage of the cyanobacterial phylum using diversity-driven genome sequencing.</title>
        <authorList>
            <person name="Shih P.M."/>
            <person name="Wu D."/>
            <person name="Latifi A."/>
            <person name="Axen S.D."/>
            <person name="Fewer D.P."/>
            <person name="Talla E."/>
            <person name="Calteau A."/>
            <person name="Cai F."/>
            <person name="Tandeau de Marsac N."/>
            <person name="Rippka R."/>
            <person name="Herdman M."/>
            <person name="Sivonen K."/>
            <person name="Coursin T."/>
            <person name="Laurent T."/>
            <person name="Goodwin L."/>
            <person name="Nolan M."/>
            <person name="Davenport K.W."/>
            <person name="Han C.S."/>
            <person name="Rubin E.M."/>
            <person name="Eisen J.A."/>
            <person name="Woyke T."/>
            <person name="Gugger M."/>
            <person name="Kerfeld C.A."/>
        </authorList>
    </citation>
    <scope>NUCLEOTIDE SEQUENCE [LARGE SCALE GENOMIC DNA]</scope>
    <source>
        <strain evidence="3">ATCC 29140 / PCC 7202</strain>
    </source>
</reference>
<accession>K9YLE9</accession>
<dbReference type="Proteomes" id="UP000010483">
    <property type="component" value="Chromosome"/>
</dbReference>
<protein>
    <recommendedName>
        <fullName evidence="4">DUF4359 domain-containing protein</fullName>
    </recommendedName>
</protein>
<dbReference type="BioCyc" id="CSTA292563:G1353-1801-MONOMER"/>
<organism evidence="2 3">
    <name type="scientific">Cyanobacterium stanieri (strain ATCC 29140 / PCC 7202)</name>
    <dbReference type="NCBI Taxonomy" id="292563"/>
    <lineage>
        <taxon>Bacteria</taxon>
        <taxon>Bacillati</taxon>
        <taxon>Cyanobacteriota</taxon>
        <taxon>Cyanophyceae</taxon>
        <taxon>Oscillatoriophycideae</taxon>
        <taxon>Chroococcales</taxon>
        <taxon>Geminocystaceae</taxon>
        <taxon>Cyanobacterium</taxon>
    </lineage>
</organism>
<keyword evidence="1" id="KW-0812">Transmembrane</keyword>
<evidence type="ECO:0008006" key="4">
    <source>
        <dbReference type="Google" id="ProtNLM"/>
    </source>
</evidence>
<dbReference type="InterPro" id="IPR025578">
    <property type="entry name" value="DUF4359"/>
</dbReference>
<evidence type="ECO:0000313" key="2">
    <source>
        <dbReference type="EMBL" id="AFZ47751.1"/>
    </source>
</evidence>
<dbReference type="STRING" id="292563.Cyast_1795"/>
<evidence type="ECO:0000256" key="1">
    <source>
        <dbReference type="SAM" id="Phobius"/>
    </source>
</evidence>
<keyword evidence="3" id="KW-1185">Reference proteome</keyword>
<proteinExistence type="predicted"/>
<dbReference type="HOGENOM" id="CLU_153663_0_0_3"/>
<keyword evidence="1" id="KW-1133">Transmembrane helix</keyword>
<keyword evidence="1" id="KW-0472">Membrane</keyword>
<dbReference type="KEGG" id="csn:Cyast_1795"/>
<dbReference type="AlphaFoldDB" id="K9YLE9"/>
<gene>
    <name evidence="2" type="ordered locus">Cyast_1795</name>
</gene>
<dbReference type="eggNOG" id="ENOG5032S45">
    <property type="taxonomic scope" value="Bacteria"/>
</dbReference>
<dbReference type="EMBL" id="CP003940">
    <property type="protein sequence ID" value="AFZ47751.1"/>
    <property type="molecule type" value="Genomic_DNA"/>
</dbReference>
<name>K9YLE9_CYASC</name>
<evidence type="ECO:0000313" key="3">
    <source>
        <dbReference type="Proteomes" id="UP000010483"/>
    </source>
</evidence>
<sequence>MNPLSQSKSLSLSTIAIISGAILALFGGMLIFTNPNQRQYEEFAEEQLSIYAKENLCQADASGLDQVIKSQVCHMMVEAGRGQIPRVIRETTQRKDYLVLSIYETNLYLYRFRTIGIFNYFYVLDVDQLYDQN</sequence>